<dbReference type="PANTHER" id="PTHR46536:SF3">
    <property type="entry name" value="ARF7 EFFECTOR PROTEIN C-TERMINAL DOMAIN-CONTAINING PROTEIN"/>
    <property type="match status" value="1"/>
</dbReference>
<name>A0A8S4PS91_OWEFU</name>
<evidence type="ECO:0000313" key="3">
    <source>
        <dbReference type="EMBL" id="CAH1796877.1"/>
    </source>
</evidence>
<feature type="non-terminal residue" evidence="3">
    <location>
        <position position="374"/>
    </location>
</feature>
<dbReference type="OrthoDB" id="5984406at2759"/>
<reference evidence="3" key="1">
    <citation type="submission" date="2022-03" db="EMBL/GenBank/DDBJ databases">
        <authorList>
            <person name="Martin C."/>
        </authorList>
    </citation>
    <scope>NUCLEOTIDE SEQUENCE</scope>
</reference>
<evidence type="ECO:0000313" key="4">
    <source>
        <dbReference type="Proteomes" id="UP000749559"/>
    </source>
</evidence>
<feature type="compositionally biased region" description="Basic and acidic residues" evidence="1">
    <location>
        <begin position="146"/>
        <end position="158"/>
    </location>
</feature>
<dbReference type="EMBL" id="CAIIXF020000010">
    <property type="protein sequence ID" value="CAH1796877.1"/>
    <property type="molecule type" value="Genomic_DNA"/>
</dbReference>
<proteinExistence type="predicted"/>
<evidence type="ECO:0000259" key="2">
    <source>
        <dbReference type="Pfam" id="PF14949"/>
    </source>
</evidence>
<dbReference type="Pfam" id="PF14949">
    <property type="entry name" value="ARF7EP_C"/>
    <property type="match status" value="1"/>
</dbReference>
<protein>
    <recommendedName>
        <fullName evidence="2">ARF7 effector protein C-terminal domain-containing protein</fullName>
    </recommendedName>
</protein>
<accession>A0A8S4PS91</accession>
<dbReference type="Proteomes" id="UP000749559">
    <property type="component" value="Unassembled WGS sequence"/>
</dbReference>
<dbReference type="InterPro" id="IPR029264">
    <property type="entry name" value="ARF7EP_C"/>
</dbReference>
<comment type="caution">
    <text evidence="3">The sequence shown here is derived from an EMBL/GenBank/DDBJ whole genome shotgun (WGS) entry which is preliminary data.</text>
</comment>
<sequence>ILKCLHCDMYINHGAIQYCEKVQEWMIVEMRRRGAEFDSRRKYICTQCRHHLEKSAGKRNKQESEGLSETENDQEMIVAKTLKNDFPEADKADVRCDNDCMDKHTRHKQDSANEMSETTKDKFKKNYTETINISAYELESSQEESAESHKEMNVDSKQEKEIFTKTVSGRIQDDYNQDTTDSINSDDAQKCIKCDKNCNTRNKHNLIWLKPKLVTQSLIDYLREHRMTFTPTRRYLCYNCSLIIKLPELNAYKESYKHNATTTTKKEMKVLKFANPGKFMEDFNPETSARELRKVNRKIIKQTVKKNQMYDESGLLLNDSRDLCDCLDTACPGCHFPCSKCDSEKCGGECRCNRKYVYEKVEVEGSNLSWEFFL</sequence>
<organism evidence="3 4">
    <name type="scientific">Owenia fusiformis</name>
    <name type="common">Polychaete worm</name>
    <dbReference type="NCBI Taxonomy" id="6347"/>
    <lineage>
        <taxon>Eukaryota</taxon>
        <taxon>Metazoa</taxon>
        <taxon>Spiralia</taxon>
        <taxon>Lophotrochozoa</taxon>
        <taxon>Annelida</taxon>
        <taxon>Polychaeta</taxon>
        <taxon>Sedentaria</taxon>
        <taxon>Canalipalpata</taxon>
        <taxon>Sabellida</taxon>
        <taxon>Oweniida</taxon>
        <taxon>Oweniidae</taxon>
        <taxon>Owenia</taxon>
    </lineage>
</organism>
<evidence type="ECO:0000256" key="1">
    <source>
        <dbReference type="SAM" id="MobiDB-lite"/>
    </source>
</evidence>
<feature type="region of interest" description="Disordered" evidence="1">
    <location>
        <begin position="138"/>
        <end position="158"/>
    </location>
</feature>
<keyword evidence="4" id="KW-1185">Reference proteome</keyword>
<dbReference type="PANTHER" id="PTHR46536">
    <property type="entry name" value="ARL14 EFFECTOR PROTEIN"/>
    <property type="match status" value="1"/>
</dbReference>
<gene>
    <name evidence="3" type="ORF">OFUS_LOCUS21240</name>
</gene>
<dbReference type="AlphaFoldDB" id="A0A8S4PS91"/>
<feature type="domain" description="ARF7 effector protein C-terminal" evidence="2">
    <location>
        <begin position="266"/>
        <end position="364"/>
    </location>
</feature>